<dbReference type="Gene3D" id="1.10.405.20">
    <property type="match status" value="1"/>
</dbReference>
<accession>A0A139HB81</accession>
<dbReference type="STRING" id="321146.A0A139HB81"/>
<organism evidence="2 3">
    <name type="scientific">Pseudocercospora eumusae</name>
    <dbReference type="NCBI Taxonomy" id="321146"/>
    <lineage>
        <taxon>Eukaryota</taxon>
        <taxon>Fungi</taxon>
        <taxon>Dikarya</taxon>
        <taxon>Ascomycota</taxon>
        <taxon>Pezizomycotina</taxon>
        <taxon>Dothideomycetes</taxon>
        <taxon>Dothideomycetidae</taxon>
        <taxon>Mycosphaerellales</taxon>
        <taxon>Mycosphaerellaceae</taxon>
        <taxon>Pseudocercospora</taxon>
    </lineage>
</organism>
<dbReference type="AlphaFoldDB" id="A0A139HB81"/>
<evidence type="ECO:0000313" key="2">
    <source>
        <dbReference type="EMBL" id="KXS99703.1"/>
    </source>
</evidence>
<reference evidence="2 3" key="1">
    <citation type="submission" date="2015-07" db="EMBL/GenBank/DDBJ databases">
        <title>Comparative genomics of the Sigatoka disease complex on banana suggests a link between parallel evolutionary changes in Pseudocercospora fijiensis and Pseudocercospora eumusae and increased virulence on the banana host.</title>
        <authorList>
            <person name="Chang T.-C."/>
            <person name="Salvucci A."/>
            <person name="Crous P.W."/>
            <person name="Stergiopoulos I."/>
        </authorList>
    </citation>
    <scope>NUCLEOTIDE SEQUENCE [LARGE SCALE GENOMIC DNA]</scope>
    <source>
        <strain evidence="2 3">CBS 114824</strain>
    </source>
</reference>
<dbReference type="Proteomes" id="UP000070133">
    <property type="component" value="Unassembled WGS sequence"/>
</dbReference>
<evidence type="ECO:0008006" key="4">
    <source>
        <dbReference type="Google" id="ProtNLM"/>
    </source>
</evidence>
<gene>
    <name evidence="2" type="ORF">AC578_9901</name>
</gene>
<feature type="chain" id="PRO_5007806421" description="Amine oxidase domain-containing protein" evidence="1">
    <location>
        <begin position="26"/>
        <end position="486"/>
    </location>
</feature>
<sequence>MSVTARGAFAVFIQLAAAFSSQTSAECENVLDTDVVILGGGASGSYALVTLSDLNFSVILVEQSERLGGHINTWIEPETGTPVNYGVQTYWDWGPAKPFFARMGVNVAPSSFPLRQPYYVDEATGVPLPSYKAPSESETRKALATYLKITEEYSRFMVPGYWDFPSGHDIPADLLLPFGEFSAKYELDPLVPLITKIALTGVGGIKDIPTFEIMGPAFGLIPAHGISENSSFGPASGDNSELYQKVGQEFARNILLSSTIVATERNEGGVTLIVQNVDGKKSCVKAQKLLITATPNPLTLPDIDLDDKERQALTGWTPRALFVGVLQTFAIPGNRSIYTMSSQAVPSSYINYQQDAQISFAVQAKEPKGHGVFRVMLESTQPIGVDEAQELATKTLRKILDADPFPELGNVNKTFQWRAWDSHQSILMRQSSAEIQAGFVRDLYSVQGYRSTWWSGSLFSSDFSTCVWTFTESLIARMVSPNNVSY</sequence>
<name>A0A139HB81_9PEZI</name>
<evidence type="ECO:0000256" key="1">
    <source>
        <dbReference type="SAM" id="SignalP"/>
    </source>
</evidence>
<dbReference type="Gene3D" id="3.50.50.60">
    <property type="entry name" value="FAD/NAD(P)-binding domain"/>
    <property type="match status" value="1"/>
</dbReference>
<feature type="signal peptide" evidence="1">
    <location>
        <begin position="1"/>
        <end position="25"/>
    </location>
</feature>
<dbReference type="InterPro" id="IPR036188">
    <property type="entry name" value="FAD/NAD-bd_sf"/>
</dbReference>
<evidence type="ECO:0000313" key="3">
    <source>
        <dbReference type="Proteomes" id="UP000070133"/>
    </source>
</evidence>
<dbReference type="OrthoDB" id="68575at2759"/>
<keyword evidence="1" id="KW-0732">Signal</keyword>
<protein>
    <recommendedName>
        <fullName evidence="4">Amine oxidase domain-containing protein</fullName>
    </recommendedName>
</protein>
<proteinExistence type="predicted"/>
<dbReference type="Pfam" id="PF13450">
    <property type="entry name" value="NAD_binding_8"/>
    <property type="match status" value="1"/>
</dbReference>
<dbReference type="Gene3D" id="3.30.70.1990">
    <property type="match status" value="1"/>
</dbReference>
<dbReference type="EMBL" id="LFZN01000088">
    <property type="protein sequence ID" value="KXS99703.1"/>
    <property type="molecule type" value="Genomic_DNA"/>
</dbReference>
<comment type="caution">
    <text evidence="2">The sequence shown here is derived from an EMBL/GenBank/DDBJ whole genome shotgun (WGS) entry which is preliminary data.</text>
</comment>
<dbReference type="SUPFAM" id="SSF51905">
    <property type="entry name" value="FAD/NAD(P)-binding domain"/>
    <property type="match status" value="1"/>
</dbReference>
<keyword evidence="3" id="KW-1185">Reference proteome</keyword>